<evidence type="ECO:0000256" key="10">
    <source>
        <dbReference type="SAM" id="Phobius"/>
    </source>
</evidence>
<evidence type="ECO:0000256" key="8">
    <source>
        <dbReference type="ARBA" id="ARBA00023033"/>
    </source>
</evidence>
<dbReference type="OrthoDB" id="2789670at2759"/>
<evidence type="ECO:0000256" key="6">
    <source>
        <dbReference type="ARBA" id="ARBA00023002"/>
    </source>
</evidence>
<evidence type="ECO:0000256" key="5">
    <source>
        <dbReference type="ARBA" id="ARBA00022723"/>
    </source>
</evidence>
<feature type="binding site" description="axial binding residue" evidence="9">
    <location>
        <position position="442"/>
    </location>
    <ligand>
        <name>heme</name>
        <dbReference type="ChEBI" id="CHEBI:30413"/>
    </ligand>
    <ligandPart>
        <name>Fe</name>
        <dbReference type="ChEBI" id="CHEBI:18248"/>
    </ligandPart>
</feature>
<dbReference type="GO" id="GO:0016705">
    <property type="term" value="F:oxidoreductase activity, acting on paired donors, with incorporation or reduction of molecular oxygen"/>
    <property type="evidence" value="ECO:0007669"/>
    <property type="project" value="InterPro"/>
</dbReference>
<comment type="cofactor">
    <cofactor evidence="1 9">
        <name>heme</name>
        <dbReference type="ChEBI" id="CHEBI:30413"/>
    </cofactor>
</comment>
<evidence type="ECO:0000256" key="7">
    <source>
        <dbReference type="ARBA" id="ARBA00023004"/>
    </source>
</evidence>
<dbReference type="AlphaFoldDB" id="A0A9P7EZQ8"/>
<evidence type="ECO:0000256" key="4">
    <source>
        <dbReference type="ARBA" id="ARBA00022617"/>
    </source>
</evidence>
<dbReference type="PANTHER" id="PTHR46300:SF1">
    <property type="entry name" value="P450, PUTATIVE (EUROFUNG)-RELATED"/>
    <property type="match status" value="1"/>
</dbReference>
<dbReference type="PANTHER" id="PTHR46300">
    <property type="entry name" value="P450, PUTATIVE (EUROFUNG)-RELATED-RELATED"/>
    <property type="match status" value="1"/>
</dbReference>
<feature type="transmembrane region" description="Helical" evidence="10">
    <location>
        <begin position="15"/>
        <end position="34"/>
    </location>
</feature>
<organism evidence="11 12">
    <name type="scientific">Suillus discolor</name>
    <dbReference type="NCBI Taxonomy" id="1912936"/>
    <lineage>
        <taxon>Eukaryota</taxon>
        <taxon>Fungi</taxon>
        <taxon>Dikarya</taxon>
        <taxon>Basidiomycota</taxon>
        <taxon>Agaricomycotina</taxon>
        <taxon>Agaricomycetes</taxon>
        <taxon>Agaricomycetidae</taxon>
        <taxon>Boletales</taxon>
        <taxon>Suillineae</taxon>
        <taxon>Suillaceae</taxon>
        <taxon>Suillus</taxon>
    </lineage>
</organism>
<sequence length="512" mass="57746">MLQLPDLRISDTTSLTLDVAACVGVIGTIVWVYLRKSDSRLPLPPSPPTWRLRGHLLPPRDSFLTVTRWIDEYGPLITIRLGMQNVVIIGRYKAAMDIMEKQGRTLADRPRLVAAGEILSRGLSLGFCGVGDRLRRMRRVLHTHLQPKSAETYQPLQMSQARTLILNILDDPSNFQNHVVTCAAGTILKVAYGKTSSTSATDPEVKEARYLMFRFRTVLRPGAYLADSIPWLKYLPWYAPELRDDYQRTTRLHTDQLNRVKLQMQSNEDIGPSFSKYILENGHLYDLTEMEMAYLAGSFFGAGTETTATAICTVLMAAAHFPEEQAKVQAELDAVIGRGRAPTFADKPSLPRLAAFISEALRWRPLTPLGQFLNGSSSTEVHPENYCIPAGTTVFGNHWAISRDPEVYPEPEAFKPQRWIDDQGRLRDDLTFFVYGFGRRVCPGLHVANRSLFINLLLILWAFQLSLDPTKPQDDMGFARTFMPNVPCAIEFQARVPEVELRRMMQNYPGTG</sequence>
<name>A0A9P7EZQ8_9AGAM</name>
<dbReference type="SUPFAM" id="SSF48264">
    <property type="entry name" value="Cytochrome P450"/>
    <property type="match status" value="1"/>
</dbReference>
<dbReference type="Gene3D" id="1.10.630.10">
    <property type="entry name" value="Cytochrome P450"/>
    <property type="match status" value="1"/>
</dbReference>
<dbReference type="InterPro" id="IPR036396">
    <property type="entry name" value="Cyt_P450_sf"/>
</dbReference>
<keyword evidence="7 9" id="KW-0408">Iron</keyword>
<comment type="pathway">
    <text evidence="2">Secondary metabolite biosynthesis.</text>
</comment>
<protein>
    <submittedName>
        <fullName evidence="11">Cytochrome P450</fullName>
    </submittedName>
</protein>
<dbReference type="GO" id="GO:0004497">
    <property type="term" value="F:monooxygenase activity"/>
    <property type="evidence" value="ECO:0007669"/>
    <property type="project" value="UniProtKB-KW"/>
</dbReference>
<evidence type="ECO:0000256" key="3">
    <source>
        <dbReference type="ARBA" id="ARBA00010617"/>
    </source>
</evidence>
<evidence type="ECO:0000256" key="2">
    <source>
        <dbReference type="ARBA" id="ARBA00005179"/>
    </source>
</evidence>
<proteinExistence type="inferred from homology"/>
<dbReference type="Pfam" id="PF00067">
    <property type="entry name" value="p450"/>
    <property type="match status" value="1"/>
</dbReference>
<dbReference type="PRINTS" id="PR00385">
    <property type="entry name" value="P450"/>
</dbReference>
<dbReference type="GO" id="GO:0020037">
    <property type="term" value="F:heme binding"/>
    <property type="evidence" value="ECO:0007669"/>
    <property type="project" value="InterPro"/>
</dbReference>
<evidence type="ECO:0000313" key="12">
    <source>
        <dbReference type="Proteomes" id="UP000823399"/>
    </source>
</evidence>
<dbReference type="InterPro" id="IPR001128">
    <property type="entry name" value="Cyt_P450"/>
</dbReference>
<keyword evidence="6" id="KW-0560">Oxidoreductase</keyword>
<dbReference type="GO" id="GO:0005506">
    <property type="term" value="F:iron ion binding"/>
    <property type="evidence" value="ECO:0007669"/>
    <property type="project" value="InterPro"/>
</dbReference>
<dbReference type="Proteomes" id="UP000823399">
    <property type="component" value="Unassembled WGS sequence"/>
</dbReference>
<keyword evidence="12" id="KW-1185">Reference proteome</keyword>
<keyword evidence="8" id="KW-0503">Monooxygenase</keyword>
<dbReference type="InterPro" id="IPR050364">
    <property type="entry name" value="Cytochrome_P450_fung"/>
</dbReference>
<dbReference type="GeneID" id="64693907"/>
<dbReference type="EMBL" id="JABBWM010000055">
    <property type="protein sequence ID" value="KAG2100171.1"/>
    <property type="molecule type" value="Genomic_DNA"/>
</dbReference>
<reference evidence="11" key="1">
    <citation type="journal article" date="2020" name="New Phytol.">
        <title>Comparative genomics reveals dynamic genome evolution in host specialist ectomycorrhizal fungi.</title>
        <authorList>
            <person name="Lofgren L.A."/>
            <person name="Nguyen N.H."/>
            <person name="Vilgalys R."/>
            <person name="Ruytinx J."/>
            <person name="Liao H.L."/>
            <person name="Branco S."/>
            <person name="Kuo A."/>
            <person name="LaButti K."/>
            <person name="Lipzen A."/>
            <person name="Andreopoulos W."/>
            <person name="Pangilinan J."/>
            <person name="Riley R."/>
            <person name="Hundley H."/>
            <person name="Na H."/>
            <person name="Barry K."/>
            <person name="Grigoriev I.V."/>
            <person name="Stajich J.E."/>
            <person name="Kennedy P.G."/>
        </authorList>
    </citation>
    <scope>NUCLEOTIDE SEQUENCE</scope>
    <source>
        <strain evidence="11">FC423</strain>
    </source>
</reference>
<evidence type="ECO:0000256" key="1">
    <source>
        <dbReference type="ARBA" id="ARBA00001971"/>
    </source>
</evidence>
<keyword evidence="4 9" id="KW-0349">Heme</keyword>
<keyword evidence="5 9" id="KW-0479">Metal-binding</keyword>
<gene>
    <name evidence="11" type="ORF">F5147DRAFT_582320</name>
</gene>
<dbReference type="InterPro" id="IPR002401">
    <property type="entry name" value="Cyt_P450_E_grp-I"/>
</dbReference>
<comment type="similarity">
    <text evidence="3">Belongs to the cytochrome P450 family.</text>
</comment>
<dbReference type="RefSeq" id="XP_041289431.1">
    <property type="nucleotide sequence ID" value="XM_041431648.1"/>
</dbReference>
<keyword evidence="10" id="KW-0472">Membrane</keyword>
<keyword evidence="10" id="KW-1133">Transmembrane helix</keyword>
<accession>A0A9P7EZQ8</accession>
<dbReference type="PRINTS" id="PR00463">
    <property type="entry name" value="EP450I"/>
</dbReference>
<evidence type="ECO:0000313" key="11">
    <source>
        <dbReference type="EMBL" id="KAG2100171.1"/>
    </source>
</evidence>
<evidence type="ECO:0000256" key="9">
    <source>
        <dbReference type="PIRSR" id="PIRSR602401-1"/>
    </source>
</evidence>
<comment type="caution">
    <text evidence="11">The sequence shown here is derived from an EMBL/GenBank/DDBJ whole genome shotgun (WGS) entry which is preliminary data.</text>
</comment>
<dbReference type="CDD" id="cd11065">
    <property type="entry name" value="CYP64-like"/>
    <property type="match status" value="1"/>
</dbReference>
<keyword evidence="10" id="KW-0812">Transmembrane</keyword>